<dbReference type="AlphaFoldDB" id="A0AB34HUJ4"/>
<comment type="caution">
    <text evidence="2">The sequence shown here is derived from an EMBL/GenBank/DDBJ whole genome shotgun (WGS) entry which is preliminary data.</text>
</comment>
<dbReference type="EMBL" id="JAIQCJ010000770">
    <property type="protein sequence ID" value="KAJ8794737.1"/>
    <property type="molecule type" value="Genomic_DNA"/>
</dbReference>
<name>A0AB34HUJ4_ESCRO</name>
<dbReference type="Proteomes" id="UP001159641">
    <property type="component" value="Unassembled WGS sequence"/>
</dbReference>
<reference evidence="2 3" key="1">
    <citation type="submission" date="2022-11" db="EMBL/GenBank/DDBJ databases">
        <title>Whole genome sequence of Eschrichtius robustus ER-17-0199.</title>
        <authorList>
            <person name="Bruniche-Olsen A."/>
            <person name="Black A.N."/>
            <person name="Fields C.J."/>
            <person name="Walden K."/>
            <person name="Dewoody J.A."/>
        </authorList>
    </citation>
    <scope>NUCLEOTIDE SEQUENCE [LARGE SCALE GENOMIC DNA]</scope>
    <source>
        <strain evidence="2">ER-17-0199</strain>
        <tissue evidence="2">Blubber</tissue>
    </source>
</reference>
<evidence type="ECO:0000313" key="3">
    <source>
        <dbReference type="Proteomes" id="UP001159641"/>
    </source>
</evidence>
<protein>
    <submittedName>
        <fullName evidence="2">Uncharacterized protein</fullName>
    </submittedName>
</protein>
<evidence type="ECO:0000256" key="1">
    <source>
        <dbReference type="SAM" id="MobiDB-lite"/>
    </source>
</evidence>
<proteinExistence type="predicted"/>
<gene>
    <name evidence="2" type="ORF">J1605_003046</name>
</gene>
<feature type="compositionally biased region" description="Gly residues" evidence="1">
    <location>
        <begin position="8"/>
        <end position="21"/>
    </location>
</feature>
<organism evidence="2 3">
    <name type="scientific">Eschrichtius robustus</name>
    <name type="common">California gray whale</name>
    <name type="synonym">Eschrichtius gibbosus</name>
    <dbReference type="NCBI Taxonomy" id="9764"/>
    <lineage>
        <taxon>Eukaryota</taxon>
        <taxon>Metazoa</taxon>
        <taxon>Chordata</taxon>
        <taxon>Craniata</taxon>
        <taxon>Vertebrata</taxon>
        <taxon>Euteleostomi</taxon>
        <taxon>Mammalia</taxon>
        <taxon>Eutheria</taxon>
        <taxon>Laurasiatheria</taxon>
        <taxon>Artiodactyla</taxon>
        <taxon>Whippomorpha</taxon>
        <taxon>Cetacea</taxon>
        <taxon>Mysticeti</taxon>
        <taxon>Eschrichtiidae</taxon>
        <taxon>Eschrichtius</taxon>
    </lineage>
</organism>
<feature type="compositionally biased region" description="Basic and acidic residues" evidence="1">
    <location>
        <begin position="87"/>
        <end position="96"/>
    </location>
</feature>
<feature type="region of interest" description="Disordered" evidence="1">
    <location>
        <begin position="49"/>
        <end position="114"/>
    </location>
</feature>
<keyword evidence="3" id="KW-1185">Reference proteome</keyword>
<sequence>MASRSLRGLGGNRGGGGGGGRKSLSARNAAVERRNLITVCRYGAARRLGEERGPPAPRAQGWGEREPLGVPEITGCSPGRYRAGRVRGPERPERGRSGYRQGPRLSINFSAGSS</sequence>
<evidence type="ECO:0000313" key="2">
    <source>
        <dbReference type="EMBL" id="KAJ8794737.1"/>
    </source>
</evidence>
<accession>A0AB34HUJ4</accession>
<feature type="region of interest" description="Disordered" evidence="1">
    <location>
        <begin position="1"/>
        <end position="28"/>
    </location>
</feature>